<keyword evidence="2" id="KW-1185">Reference proteome</keyword>
<organism evidence="1 2">
    <name type="scientific">Aliarcobacter cibarius</name>
    <dbReference type="NCBI Taxonomy" id="255507"/>
    <lineage>
        <taxon>Bacteria</taxon>
        <taxon>Pseudomonadati</taxon>
        <taxon>Campylobacterota</taxon>
        <taxon>Epsilonproteobacteria</taxon>
        <taxon>Campylobacterales</taxon>
        <taxon>Arcobacteraceae</taxon>
        <taxon>Aliarcobacter</taxon>
    </lineage>
</organism>
<name>A0ABY2V4R8_9BACT</name>
<dbReference type="EMBL" id="VBUC01000009">
    <property type="protein sequence ID" value="TLS99950.1"/>
    <property type="molecule type" value="Genomic_DNA"/>
</dbReference>
<proteinExistence type="predicted"/>
<evidence type="ECO:0000313" key="1">
    <source>
        <dbReference type="EMBL" id="TLS99950.1"/>
    </source>
</evidence>
<dbReference type="Proteomes" id="UP000305417">
    <property type="component" value="Unassembled WGS sequence"/>
</dbReference>
<dbReference type="RefSeq" id="WP_138108704.1">
    <property type="nucleotide sequence ID" value="NZ_VBUC01000009.1"/>
</dbReference>
<reference evidence="1 2" key="1">
    <citation type="submission" date="2019-05" db="EMBL/GenBank/DDBJ databases">
        <title>Arcobacter cibarius and Arcobacter thereius providing challenges in identification an antibiotic susceptibility and Quinolone resistance.</title>
        <authorList>
            <person name="Busch A."/>
            <person name="Hanel I."/>
            <person name="Hotzel H."/>
            <person name="Tomaso H."/>
        </authorList>
    </citation>
    <scope>NUCLEOTIDE SEQUENCE [LARGE SCALE GENOMIC DNA]</scope>
    <source>
        <strain evidence="1 2">16CS0831-2</strain>
    </source>
</reference>
<evidence type="ECO:0000313" key="2">
    <source>
        <dbReference type="Proteomes" id="UP000305417"/>
    </source>
</evidence>
<comment type="caution">
    <text evidence="1">The sequence shown here is derived from an EMBL/GenBank/DDBJ whole genome shotgun (WGS) entry which is preliminary data.</text>
</comment>
<protein>
    <submittedName>
        <fullName evidence="1">Uncharacterized protein</fullName>
    </submittedName>
</protein>
<sequence>MENKNTVSIPLVDILSEMLNERVVMSGDDYVVFSTLKKIEKSKIDEALIIKAEKERVLSVPTQITKRQAALYLESISLYDDLLVLLESNRLTKIEWDCAANIFRSSPLINSLGQAFNLTPIQIDNMFVKASTL</sequence>
<gene>
    <name evidence="1" type="ORF">FE247_05305</name>
</gene>
<accession>A0ABY2V4R8</accession>